<name>A0AAQ3RTN5_VIGMU</name>
<gene>
    <name evidence="1" type="ORF">V8G54_019348</name>
</gene>
<dbReference type="Proteomes" id="UP001374535">
    <property type="component" value="Chromosome 6"/>
</dbReference>
<accession>A0AAQ3RTN5</accession>
<keyword evidence="2" id="KW-1185">Reference proteome</keyword>
<evidence type="ECO:0000313" key="1">
    <source>
        <dbReference type="EMBL" id="WVZ06002.1"/>
    </source>
</evidence>
<dbReference type="EMBL" id="CP144695">
    <property type="protein sequence ID" value="WVZ06002.1"/>
    <property type="molecule type" value="Genomic_DNA"/>
</dbReference>
<organism evidence="1 2">
    <name type="scientific">Vigna mungo</name>
    <name type="common">Black gram</name>
    <name type="synonym">Phaseolus mungo</name>
    <dbReference type="NCBI Taxonomy" id="3915"/>
    <lineage>
        <taxon>Eukaryota</taxon>
        <taxon>Viridiplantae</taxon>
        <taxon>Streptophyta</taxon>
        <taxon>Embryophyta</taxon>
        <taxon>Tracheophyta</taxon>
        <taxon>Spermatophyta</taxon>
        <taxon>Magnoliopsida</taxon>
        <taxon>eudicotyledons</taxon>
        <taxon>Gunneridae</taxon>
        <taxon>Pentapetalae</taxon>
        <taxon>rosids</taxon>
        <taxon>fabids</taxon>
        <taxon>Fabales</taxon>
        <taxon>Fabaceae</taxon>
        <taxon>Papilionoideae</taxon>
        <taxon>50 kb inversion clade</taxon>
        <taxon>NPAAA clade</taxon>
        <taxon>indigoferoid/millettioid clade</taxon>
        <taxon>Phaseoleae</taxon>
        <taxon>Vigna</taxon>
    </lineage>
</organism>
<sequence>MVASYTMSKDGSKGHQSINQTNFCQPILNLSLRNSLINTSGSQIFNLYLCFNHKLSLYFQFIPDIKDLIKAIKKQFHCFLDTSLKTINELKKRHNVIIKKTNAENSSNKFVRMLFIFVECNQLKLYIYI</sequence>
<reference evidence="1 2" key="1">
    <citation type="journal article" date="2023" name="Life. Sci Alliance">
        <title>Evolutionary insights into 3D genome organization and epigenetic landscape of Vigna mungo.</title>
        <authorList>
            <person name="Junaid A."/>
            <person name="Singh B."/>
            <person name="Bhatia S."/>
        </authorList>
    </citation>
    <scope>NUCLEOTIDE SEQUENCE [LARGE SCALE GENOMIC DNA]</scope>
    <source>
        <strain evidence="1">Urdbean</strain>
    </source>
</reference>
<protein>
    <submittedName>
        <fullName evidence="1">Uncharacterized protein</fullName>
    </submittedName>
</protein>
<dbReference type="AlphaFoldDB" id="A0AAQ3RTN5"/>
<evidence type="ECO:0000313" key="2">
    <source>
        <dbReference type="Proteomes" id="UP001374535"/>
    </source>
</evidence>
<proteinExistence type="predicted"/>